<evidence type="ECO:0000256" key="2">
    <source>
        <dbReference type="ARBA" id="ARBA00021975"/>
    </source>
</evidence>
<dbReference type="InterPro" id="IPR020667">
    <property type="entry name" value="DNA_mismatch_repair_MutL"/>
</dbReference>
<accession>A0A0C2KIM5</accession>
<dbReference type="HAMAP" id="MF_00149">
    <property type="entry name" value="DNA_mis_repair"/>
    <property type="match status" value="1"/>
</dbReference>
<feature type="compositionally biased region" description="Basic and acidic residues" evidence="6">
    <location>
        <begin position="404"/>
        <end position="446"/>
    </location>
</feature>
<feature type="compositionally biased region" description="Polar residues" evidence="6">
    <location>
        <begin position="376"/>
        <end position="386"/>
    </location>
</feature>
<dbReference type="CDD" id="cd03482">
    <property type="entry name" value="MutL_Trans_MutL"/>
    <property type="match status" value="1"/>
</dbReference>
<feature type="domain" description="MutL C-terminal dimerisation" evidence="7">
    <location>
        <begin position="493"/>
        <end position="639"/>
    </location>
</feature>
<keyword evidence="4 5" id="KW-0234">DNA repair</keyword>
<evidence type="ECO:0000256" key="4">
    <source>
        <dbReference type="ARBA" id="ARBA00023204"/>
    </source>
</evidence>
<dbReference type="EMBL" id="JTKH01000016">
    <property type="protein sequence ID" value="KII78593.1"/>
    <property type="molecule type" value="Genomic_DNA"/>
</dbReference>
<dbReference type="InterPro" id="IPR002099">
    <property type="entry name" value="MutL/Mlh/PMS"/>
</dbReference>
<dbReference type="InterPro" id="IPR014790">
    <property type="entry name" value="MutL_C"/>
</dbReference>
<dbReference type="PROSITE" id="PS00058">
    <property type="entry name" value="DNA_MISMATCH_REPAIR_1"/>
    <property type="match status" value="1"/>
</dbReference>
<comment type="caution">
    <text evidence="9">The sequence shown here is derived from an EMBL/GenBank/DDBJ whole genome shotgun (WGS) entry which is preliminary data.</text>
</comment>
<dbReference type="GO" id="GO:0032300">
    <property type="term" value="C:mismatch repair complex"/>
    <property type="evidence" value="ECO:0007669"/>
    <property type="project" value="InterPro"/>
</dbReference>
<evidence type="ECO:0000259" key="8">
    <source>
        <dbReference type="SMART" id="SM01340"/>
    </source>
</evidence>
<dbReference type="Pfam" id="PF13589">
    <property type="entry name" value="HATPase_c_3"/>
    <property type="match status" value="1"/>
</dbReference>
<sequence length="679" mass="75701">MTIKILPARLANQIAAGEVVERPASVVKELVENSIDSGATRIDIDIEKGGAKLIRVRDNGKGIAKEELGLALSRHATSKIHSLDDLEAIMSLGFRGEALASISSVSRLTLTSRPATQEQAWAAHCEGRDMAVSLLPAAHPLGTSVEVLDLFFNTPARRKFLRTEKTEFAHIDELIKRIALSCFDVTINLRHNGKMMKQYRAAKTESQAEKRIAAVCGNHFVRHMLKIELEHQGLKLHGWITTPEGARQQSDLQYCYVNGRMMRDKLINHAIRQSYEMSLRPEQFATYVLYIEIDPHQVDVNVHPAKHEVRFHQARLVHDFIYQALADALAQSHHIDKPEVKSSAFHGMPTSHDAPSSATQTAVHEDHPADDHDTKASSNSNESSVPQRVYHAVENTPSYPGRVGYHEDRASHSSIREATPRGHWQESGSQREHGQVHRSDRAKEHFATPTPSKQETAAYQQLLQTPSQDNTAQSRAINDVHPSAEPIQALGKAICMASGRFVMMASKQGAHVVSLAKAEWLRACGQLQVGEYALKSQPLLVPLSLKLEPELLATVQRYQALFERFGIELKSRTGQSVMVMGVPQPLRQQNLQQLIPDLLSYAASTTQQTKGFTPATLDVKLLSNWLADQVTRVKSDYTLSEAIQIIAEVEQLWQERLPLQDQEFVRPIDFSATIAAFNL</sequence>
<dbReference type="GO" id="GO:0030983">
    <property type="term" value="F:mismatched DNA binding"/>
    <property type="evidence" value="ECO:0007669"/>
    <property type="project" value="InterPro"/>
</dbReference>
<dbReference type="Gene3D" id="3.30.565.10">
    <property type="entry name" value="Histidine kinase-like ATPase, C-terminal domain"/>
    <property type="match status" value="1"/>
</dbReference>
<comment type="function">
    <text evidence="5">This protein is involved in the repair of mismatches in DNA. It is required for dam-dependent methyl-directed DNA mismatch repair. May act as a 'molecular matchmaker', a protein that promotes the formation of a stable complex between two or more DNA-binding proteins in an ATP-dependent manner without itself being part of a final effector complex.</text>
</comment>
<dbReference type="SUPFAM" id="SSF54211">
    <property type="entry name" value="Ribosomal protein S5 domain 2-like"/>
    <property type="match status" value="1"/>
</dbReference>
<dbReference type="NCBIfam" id="NF000948">
    <property type="entry name" value="PRK00095.1-1"/>
    <property type="match status" value="1"/>
</dbReference>
<dbReference type="Gene3D" id="3.30.1370.100">
    <property type="entry name" value="MutL, C-terminal domain, regulatory subdomain"/>
    <property type="match status" value="1"/>
</dbReference>
<evidence type="ECO:0000256" key="6">
    <source>
        <dbReference type="SAM" id="MobiDB-lite"/>
    </source>
</evidence>
<gene>
    <name evidence="5" type="primary">mutL</name>
    <name evidence="9" type="ORF">OJ16_09800</name>
</gene>
<dbReference type="InterPro" id="IPR014762">
    <property type="entry name" value="DNA_mismatch_repair_CS"/>
</dbReference>
<dbReference type="GO" id="GO:0005524">
    <property type="term" value="F:ATP binding"/>
    <property type="evidence" value="ECO:0007669"/>
    <property type="project" value="InterPro"/>
</dbReference>
<dbReference type="InterPro" id="IPR042120">
    <property type="entry name" value="MutL_C_dimsub"/>
</dbReference>
<dbReference type="Gene3D" id="3.30.230.10">
    <property type="match status" value="1"/>
</dbReference>
<organism evidence="9 10">
    <name type="scientific">Vibrio renipiscarius</name>
    <dbReference type="NCBI Taxonomy" id="1461322"/>
    <lineage>
        <taxon>Bacteria</taxon>
        <taxon>Pseudomonadati</taxon>
        <taxon>Pseudomonadota</taxon>
        <taxon>Gammaproteobacteria</taxon>
        <taxon>Vibrionales</taxon>
        <taxon>Vibrionaceae</taxon>
        <taxon>Vibrio</taxon>
    </lineage>
</organism>
<dbReference type="Gene3D" id="3.30.1540.20">
    <property type="entry name" value="MutL, C-terminal domain, dimerisation subdomain"/>
    <property type="match status" value="1"/>
</dbReference>
<dbReference type="InterPro" id="IPR014721">
    <property type="entry name" value="Ribsml_uS5_D2-typ_fold_subgr"/>
</dbReference>
<dbReference type="Pfam" id="PF08676">
    <property type="entry name" value="MutL_C"/>
    <property type="match status" value="1"/>
</dbReference>
<dbReference type="SMART" id="SM00853">
    <property type="entry name" value="MutL_C"/>
    <property type="match status" value="1"/>
</dbReference>
<dbReference type="InterPro" id="IPR020568">
    <property type="entry name" value="Ribosomal_Su5_D2-typ_SF"/>
</dbReference>
<dbReference type="STRING" id="1461322.OJ16_09800"/>
<dbReference type="SMART" id="SM01340">
    <property type="entry name" value="DNA_mis_repair"/>
    <property type="match status" value="1"/>
</dbReference>
<name>A0A0C2K9A1_9VIBR</name>
<dbReference type="InterPro" id="IPR013507">
    <property type="entry name" value="DNA_mismatch_S5_2-like"/>
</dbReference>
<dbReference type="GO" id="GO:0006298">
    <property type="term" value="P:mismatch repair"/>
    <property type="evidence" value="ECO:0007669"/>
    <property type="project" value="UniProtKB-UniRule"/>
</dbReference>
<dbReference type="InterPro" id="IPR036890">
    <property type="entry name" value="HATPase_C_sf"/>
</dbReference>
<feature type="region of interest" description="Disordered" evidence="6">
    <location>
        <begin position="342"/>
        <end position="454"/>
    </location>
</feature>
<feature type="domain" description="DNA mismatch repair protein S5" evidence="8">
    <location>
        <begin position="212"/>
        <end position="330"/>
    </location>
</feature>
<evidence type="ECO:0000256" key="3">
    <source>
        <dbReference type="ARBA" id="ARBA00022763"/>
    </source>
</evidence>
<dbReference type="AlphaFoldDB" id="A0A0C2K9A1"/>
<evidence type="ECO:0000256" key="1">
    <source>
        <dbReference type="ARBA" id="ARBA00006082"/>
    </source>
</evidence>
<dbReference type="InterPro" id="IPR038973">
    <property type="entry name" value="MutL/Mlh/Pms-like"/>
</dbReference>
<dbReference type="GO" id="GO:0140664">
    <property type="term" value="F:ATP-dependent DNA damage sensor activity"/>
    <property type="evidence" value="ECO:0007669"/>
    <property type="project" value="InterPro"/>
</dbReference>
<dbReference type="GO" id="GO:0016887">
    <property type="term" value="F:ATP hydrolysis activity"/>
    <property type="evidence" value="ECO:0007669"/>
    <property type="project" value="InterPro"/>
</dbReference>
<reference evidence="9 10" key="1">
    <citation type="submission" date="2014-11" db="EMBL/GenBank/DDBJ databases">
        <title>Draft Genome Sequence of Vibrio piscirenalis strains CECT 8603T and CECT 8604, two marine Gammaproteobacterium isolated from cultured gilthead sea bream (Sparus aurata).</title>
        <authorList>
            <person name="Arahal D.R."/>
            <person name="Rodrigo-Torres L."/>
            <person name="Lucena T."/>
            <person name="Pujalte M.J."/>
        </authorList>
    </citation>
    <scope>NUCLEOTIDE SEQUENCE [LARGE SCALE GENOMIC DNA]</scope>
    <source>
        <strain evidence="9 10">DCR 1-4-2</strain>
    </source>
</reference>
<dbReference type="PANTHER" id="PTHR10073">
    <property type="entry name" value="DNA MISMATCH REPAIR PROTEIN MLH, PMS, MUTL"/>
    <property type="match status" value="1"/>
</dbReference>
<evidence type="ECO:0000313" key="9">
    <source>
        <dbReference type="EMBL" id="KII78593.1"/>
    </source>
</evidence>
<evidence type="ECO:0000259" key="7">
    <source>
        <dbReference type="SMART" id="SM00853"/>
    </source>
</evidence>
<feature type="compositionally biased region" description="Polar residues" evidence="6">
    <location>
        <begin position="353"/>
        <end position="362"/>
    </location>
</feature>
<dbReference type="FunFam" id="3.30.230.10:FF:000013">
    <property type="entry name" value="DNA mismatch repair endonuclease MutL"/>
    <property type="match status" value="1"/>
</dbReference>
<dbReference type="PANTHER" id="PTHR10073:SF12">
    <property type="entry name" value="DNA MISMATCH REPAIR PROTEIN MLH1"/>
    <property type="match status" value="1"/>
</dbReference>
<dbReference type="Proteomes" id="UP000031672">
    <property type="component" value="Unassembled WGS sequence"/>
</dbReference>
<evidence type="ECO:0000313" key="10">
    <source>
        <dbReference type="Proteomes" id="UP000031672"/>
    </source>
</evidence>
<dbReference type="FunFam" id="3.30.565.10:FF:000003">
    <property type="entry name" value="DNA mismatch repair endonuclease MutL"/>
    <property type="match status" value="1"/>
</dbReference>
<dbReference type="Pfam" id="PF01119">
    <property type="entry name" value="DNA_mis_repair"/>
    <property type="match status" value="1"/>
</dbReference>
<keyword evidence="3 5" id="KW-0227">DNA damage</keyword>
<dbReference type="RefSeq" id="WP_040989907.1">
    <property type="nucleotide sequence ID" value="NZ_JTKH01000016.1"/>
</dbReference>
<feature type="compositionally biased region" description="Basic and acidic residues" evidence="6">
    <location>
        <begin position="363"/>
        <end position="375"/>
    </location>
</feature>
<dbReference type="SUPFAM" id="SSF55874">
    <property type="entry name" value="ATPase domain of HSP90 chaperone/DNA topoisomerase II/histidine kinase"/>
    <property type="match status" value="1"/>
</dbReference>
<dbReference type="InterPro" id="IPR037198">
    <property type="entry name" value="MutL_C_sf"/>
</dbReference>
<dbReference type="InterPro" id="IPR042121">
    <property type="entry name" value="MutL_C_regsub"/>
</dbReference>
<dbReference type="CDD" id="cd16926">
    <property type="entry name" value="HATPase_MutL-MLH-PMS-like"/>
    <property type="match status" value="1"/>
</dbReference>
<keyword evidence="10" id="KW-1185">Reference proteome</keyword>
<dbReference type="SUPFAM" id="SSF118116">
    <property type="entry name" value="DNA mismatch repair protein MutL"/>
    <property type="match status" value="1"/>
</dbReference>
<accession>A0A0C2K9A1</accession>
<dbReference type="OrthoDB" id="9763467at2"/>
<dbReference type="NCBIfam" id="TIGR00585">
    <property type="entry name" value="mutl"/>
    <property type="match status" value="1"/>
</dbReference>
<protein>
    <recommendedName>
        <fullName evidence="2 5">DNA mismatch repair protein MutL</fullName>
    </recommendedName>
</protein>
<evidence type="ECO:0000256" key="5">
    <source>
        <dbReference type="HAMAP-Rule" id="MF_00149"/>
    </source>
</evidence>
<proteinExistence type="inferred from homology"/>
<comment type="similarity">
    <text evidence="1 5">Belongs to the DNA mismatch repair MutL/HexB family.</text>
</comment>